<evidence type="ECO:0000313" key="2">
    <source>
        <dbReference type="Proteomes" id="UP000309450"/>
    </source>
</evidence>
<dbReference type="Proteomes" id="UP000309450">
    <property type="component" value="Unassembled WGS sequence"/>
</dbReference>
<comment type="caution">
    <text evidence="1">The sequence shown here is derived from an EMBL/GenBank/DDBJ whole genome shotgun (WGS) entry which is preliminary data.</text>
</comment>
<reference evidence="1 2" key="1">
    <citation type="submission" date="2019-04" db="EMBL/GenBank/DDBJ databases">
        <title>Draft genome sequence of Gemmobacter aestuarii sp. nov.</title>
        <authorList>
            <person name="Hameed A."/>
            <person name="Lin S.-Y."/>
            <person name="Shahina M."/>
            <person name="Lai W.-A."/>
            <person name="Young C.-C."/>
        </authorList>
    </citation>
    <scope>NUCLEOTIDE SEQUENCE [LARGE SCALE GENOMIC DNA]</scope>
    <source>
        <strain evidence="1 2">CC-PW-75</strain>
    </source>
</reference>
<evidence type="ECO:0000313" key="1">
    <source>
        <dbReference type="EMBL" id="THD84862.1"/>
    </source>
</evidence>
<gene>
    <name evidence="1" type="ORF">E7811_03815</name>
</gene>
<sequence>MEFSPIFEKDAALVGLGIRAILAGTAGKGVDQVAERLTLAGVIVDPVGDVFTAMSALIDDPADYALLVVRVASGEQVEDLERNLRRLGDLRRRIPVIIISEDCREQAFPNDRAEAIRLRAPLSAVSLRVALEHGLRDRVMWRIAA</sequence>
<dbReference type="Gene3D" id="3.40.50.2300">
    <property type="match status" value="1"/>
</dbReference>
<dbReference type="EMBL" id="SSND01000001">
    <property type="protein sequence ID" value="THD84862.1"/>
    <property type="molecule type" value="Genomic_DNA"/>
</dbReference>
<keyword evidence="2" id="KW-1185">Reference proteome</keyword>
<proteinExistence type="predicted"/>
<protein>
    <submittedName>
        <fullName evidence="1">Uncharacterized protein</fullName>
    </submittedName>
</protein>
<dbReference type="OrthoDB" id="7644622at2"/>
<organism evidence="1 2">
    <name type="scientific">Aliigemmobacter aestuarii</name>
    <dbReference type="NCBI Taxonomy" id="1445661"/>
    <lineage>
        <taxon>Bacteria</taxon>
        <taxon>Pseudomonadati</taxon>
        <taxon>Pseudomonadota</taxon>
        <taxon>Alphaproteobacteria</taxon>
        <taxon>Rhodobacterales</taxon>
        <taxon>Paracoccaceae</taxon>
        <taxon>Aliigemmobacter</taxon>
    </lineage>
</organism>
<dbReference type="AlphaFoldDB" id="A0A4V3V0Q5"/>
<name>A0A4V3V0Q5_9RHOB</name>
<accession>A0A4V3V0Q5</accession>
<dbReference type="RefSeq" id="WP_136393240.1">
    <property type="nucleotide sequence ID" value="NZ_SSND01000001.1"/>
</dbReference>